<comment type="caution">
    <text evidence="3">The sequence shown here is derived from an EMBL/GenBank/DDBJ whole genome shotgun (WGS) entry which is preliminary data.</text>
</comment>
<feature type="transmembrane region" description="Helical" evidence="1">
    <location>
        <begin position="191"/>
        <end position="211"/>
    </location>
</feature>
<dbReference type="EMBL" id="QBUD01000023">
    <property type="protein sequence ID" value="PUB09967.1"/>
    <property type="molecule type" value="Genomic_DNA"/>
</dbReference>
<protein>
    <submittedName>
        <fullName evidence="3">Uncharacterized protein DUF1624</fullName>
    </submittedName>
</protein>
<reference evidence="3 4" key="1">
    <citation type="submission" date="2018-04" db="EMBL/GenBank/DDBJ databases">
        <title>Genomic Encyclopedia of Archaeal and Bacterial Type Strains, Phase II (KMG-II): from individual species to whole genera.</title>
        <authorList>
            <person name="Goeker M."/>
        </authorList>
    </citation>
    <scope>NUCLEOTIDE SEQUENCE [LARGE SCALE GENOMIC DNA]</scope>
    <source>
        <strain evidence="3 4">DSM 29955</strain>
    </source>
</reference>
<sequence length="213" mass="23716">MIVFHFARDLEMFGIWPAGVTSSGMWYYLARLVAGSFLFLAGVSLVLGHRETTNWPAFWPRLVKIVVAALLITVVTYIGFPEVFIYFGILHSIAVCSLIGLMFLRLPAIFAAVAAVGVVKLHQSGFHPLNSVWWGFTGISTKVRPALDYLPLVPWLAPFLAGIAIGKIWQPRATMTGNFQWCLGWAGRHSLAVYLIHQPVLFGLIWIWVFVSG</sequence>
<dbReference type="Pfam" id="PF07786">
    <property type="entry name" value="HGSNAT_cat"/>
    <property type="match status" value="1"/>
</dbReference>
<feature type="transmembrane region" description="Helical" evidence="1">
    <location>
        <begin position="26"/>
        <end position="47"/>
    </location>
</feature>
<evidence type="ECO:0000256" key="1">
    <source>
        <dbReference type="SAM" id="Phobius"/>
    </source>
</evidence>
<gene>
    <name evidence="3" type="ORF">C8N45_12319</name>
</gene>
<keyword evidence="4" id="KW-1185">Reference proteome</keyword>
<dbReference type="AlphaFoldDB" id="A0A2T6K5Q2"/>
<proteinExistence type="predicted"/>
<feature type="transmembrane region" description="Helical" evidence="1">
    <location>
        <begin position="59"/>
        <end position="78"/>
    </location>
</feature>
<dbReference type="OrthoDB" id="9807591at2"/>
<dbReference type="InterPro" id="IPR012429">
    <property type="entry name" value="HGSNAT_cat"/>
</dbReference>
<evidence type="ECO:0000259" key="2">
    <source>
        <dbReference type="Pfam" id="PF07786"/>
    </source>
</evidence>
<feature type="domain" description="Heparan-alpha-glucosaminide N-acetyltransferase catalytic" evidence="2">
    <location>
        <begin position="1"/>
        <end position="199"/>
    </location>
</feature>
<dbReference type="Proteomes" id="UP000244523">
    <property type="component" value="Unassembled WGS sequence"/>
</dbReference>
<feature type="transmembrane region" description="Helical" evidence="1">
    <location>
        <begin position="149"/>
        <end position="170"/>
    </location>
</feature>
<accession>A0A2T6K5Q2</accession>
<organism evidence="3 4">
    <name type="scientific">Yoonia sediminilitoris</name>
    <dbReference type="NCBI Taxonomy" id="1286148"/>
    <lineage>
        <taxon>Bacteria</taxon>
        <taxon>Pseudomonadati</taxon>
        <taxon>Pseudomonadota</taxon>
        <taxon>Alphaproteobacteria</taxon>
        <taxon>Rhodobacterales</taxon>
        <taxon>Paracoccaceae</taxon>
        <taxon>Yoonia</taxon>
    </lineage>
</organism>
<name>A0A2T6K5Q2_9RHOB</name>
<keyword evidence="1" id="KW-0812">Transmembrane</keyword>
<keyword evidence="1" id="KW-0472">Membrane</keyword>
<keyword evidence="1" id="KW-1133">Transmembrane helix</keyword>
<evidence type="ECO:0000313" key="3">
    <source>
        <dbReference type="EMBL" id="PUB09967.1"/>
    </source>
</evidence>
<evidence type="ECO:0000313" key="4">
    <source>
        <dbReference type="Proteomes" id="UP000244523"/>
    </source>
</evidence>